<sequence>MSDIKIRPNTIVSKTQPRIDEPKVGKPVDVNGDITPITRQPIPQVDAADWDNMNITQLQEQLSILEQRLLYVQQFGHSSMLTPLEQGINQLQVLIFTKTPDEIKLI</sequence>
<accession>A0A0F9INE7</accession>
<name>A0A0F9INE7_9ZZZZ</name>
<organism evidence="2">
    <name type="scientific">marine sediment metagenome</name>
    <dbReference type="NCBI Taxonomy" id="412755"/>
    <lineage>
        <taxon>unclassified sequences</taxon>
        <taxon>metagenomes</taxon>
        <taxon>ecological metagenomes</taxon>
    </lineage>
</organism>
<feature type="compositionally biased region" description="Basic and acidic residues" evidence="1">
    <location>
        <begin position="17"/>
        <end position="26"/>
    </location>
</feature>
<reference evidence="2" key="1">
    <citation type="journal article" date="2015" name="Nature">
        <title>Complex archaea that bridge the gap between prokaryotes and eukaryotes.</title>
        <authorList>
            <person name="Spang A."/>
            <person name="Saw J.H."/>
            <person name="Jorgensen S.L."/>
            <person name="Zaremba-Niedzwiedzka K."/>
            <person name="Martijn J."/>
            <person name="Lind A.E."/>
            <person name="van Eijk R."/>
            <person name="Schleper C."/>
            <person name="Guy L."/>
            <person name="Ettema T.J."/>
        </authorList>
    </citation>
    <scope>NUCLEOTIDE SEQUENCE</scope>
</reference>
<dbReference type="AlphaFoldDB" id="A0A0F9INE7"/>
<dbReference type="EMBL" id="LAZR01012000">
    <property type="protein sequence ID" value="KKM48146.1"/>
    <property type="molecule type" value="Genomic_DNA"/>
</dbReference>
<gene>
    <name evidence="2" type="ORF">LCGC14_1557970</name>
</gene>
<evidence type="ECO:0000256" key="1">
    <source>
        <dbReference type="SAM" id="MobiDB-lite"/>
    </source>
</evidence>
<protein>
    <submittedName>
        <fullName evidence="2">Uncharacterized protein</fullName>
    </submittedName>
</protein>
<proteinExistence type="predicted"/>
<feature type="region of interest" description="Disordered" evidence="1">
    <location>
        <begin position="1"/>
        <end position="37"/>
    </location>
</feature>
<comment type="caution">
    <text evidence="2">The sequence shown here is derived from an EMBL/GenBank/DDBJ whole genome shotgun (WGS) entry which is preliminary data.</text>
</comment>
<evidence type="ECO:0000313" key="2">
    <source>
        <dbReference type="EMBL" id="KKM48146.1"/>
    </source>
</evidence>